<protein>
    <recommendedName>
        <fullName evidence="5">AB hydrolase-1 domain-containing protein</fullName>
    </recommendedName>
</protein>
<proteinExistence type="inferred from homology"/>
<gene>
    <name evidence="3" type="ORF">GN958_ATG22404</name>
</gene>
<dbReference type="Proteomes" id="UP000704712">
    <property type="component" value="Unassembled WGS sequence"/>
</dbReference>
<comment type="similarity">
    <text evidence="1">Belongs to the AB hydrolase superfamily.</text>
</comment>
<reference evidence="3" key="1">
    <citation type="submission" date="2020-03" db="EMBL/GenBank/DDBJ databases">
        <title>Hybrid Assembly of Korean Phytophthora infestans isolates.</title>
        <authorList>
            <person name="Prokchorchik M."/>
            <person name="Lee Y."/>
            <person name="Seo J."/>
            <person name="Cho J.-H."/>
            <person name="Park Y.-E."/>
            <person name="Jang D.-C."/>
            <person name="Im J.-S."/>
            <person name="Choi J.-G."/>
            <person name="Park H.-J."/>
            <person name="Lee G.-B."/>
            <person name="Lee Y.-G."/>
            <person name="Hong S.-Y."/>
            <person name="Cho K."/>
            <person name="Sohn K.H."/>
        </authorList>
    </citation>
    <scope>NUCLEOTIDE SEQUENCE</scope>
    <source>
        <strain evidence="3">KR_2_A2</strain>
    </source>
</reference>
<dbReference type="AlphaFoldDB" id="A0A8S9THM3"/>
<keyword evidence="2" id="KW-0732">Signal</keyword>
<evidence type="ECO:0000256" key="1">
    <source>
        <dbReference type="ARBA" id="ARBA00008645"/>
    </source>
</evidence>
<accession>A0A8S9THM3</accession>
<feature type="chain" id="PRO_5035892073" description="AB hydrolase-1 domain-containing protein" evidence="2">
    <location>
        <begin position="20"/>
        <end position="491"/>
    </location>
</feature>
<evidence type="ECO:0000313" key="4">
    <source>
        <dbReference type="Proteomes" id="UP000704712"/>
    </source>
</evidence>
<dbReference type="SUPFAM" id="SSF53474">
    <property type="entry name" value="alpha/beta-Hydrolases"/>
    <property type="match status" value="1"/>
</dbReference>
<comment type="caution">
    <text evidence="3">The sequence shown here is derived from an EMBL/GenBank/DDBJ whole genome shotgun (WGS) entry which is preliminary data.</text>
</comment>
<name>A0A8S9THM3_PHYIN</name>
<dbReference type="InterPro" id="IPR029058">
    <property type="entry name" value="AB_hydrolase_fold"/>
</dbReference>
<evidence type="ECO:0000256" key="2">
    <source>
        <dbReference type="SAM" id="SignalP"/>
    </source>
</evidence>
<evidence type="ECO:0008006" key="5">
    <source>
        <dbReference type="Google" id="ProtNLM"/>
    </source>
</evidence>
<feature type="signal peptide" evidence="2">
    <location>
        <begin position="1"/>
        <end position="19"/>
    </location>
</feature>
<evidence type="ECO:0000313" key="3">
    <source>
        <dbReference type="EMBL" id="KAF4128326.1"/>
    </source>
</evidence>
<sequence length="491" mass="53866">MQLRYVLLVTVTIVQSLSAEKIPSNSSSSLKLNGWYPCSDYTFSDSGSTDAQNAECATYSAPLCYPGVCEAPDGVDQTVDIFVKRLPAASPKTASNIWVLEGGPGYASNGLESLMATLHQNLKGTVNVYTMDHRGTGRSTLLDCQAAQAFTSGSPGKKSIDYLEFPPLERKYGDLASFSTTSAAKDVVTLLSEVSNGEHTVIYGISYGSLLVERVIHLDPPNVVGYVMDGIATTARASNNEFPYISRIDTDAGKVGEMFLTLCAKDRSCYSHLKKPRTLTSTLQKLLVQFDKDPNSTCATIVADSEVGSEGSSASDKLREVLSALLLDPNMRNAIPPLIYRLDRCRGKDIKVLGYFFGVYGGMSSTSDDEGPYFSELLYFLIVFSEEWERPQASMSEMKQRFTDNAIAPGIYKMSPLYCAFSKEKSKACQEFNNGNYDAHGIVYKRDRYWSVSATIPRHASVLLMSSKLDVQTPVVNHRYQAGFHCHQAAD</sequence>
<organism evidence="3 4">
    <name type="scientific">Phytophthora infestans</name>
    <name type="common">Potato late blight agent</name>
    <name type="synonym">Botrytis infestans</name>
    <dbReference type="NCBI Taxonomy" id="4787"/>
    <lineage>
        <taxon>Eukaryota</taxon>
        <taxon>Sar</taxon>
        <taxon>Stramenopiles</taxon>
        <taxon>Oomycota</taxon>
        <taxon>Peronosporomycetes</taxon>
        <taxon>Peronosporales</taxon>
        <taxon>Peronosporaceae</taxon>
        <taxon>Phytophthora</taxon>
    </lineage>
</organism>
<dbReference type="Gene3D" id="3.40.50.1820">
    <property type="entry name" value="alpha/beta hydrolase"/>
    <property type="match status" value="1"/>
</dbReference>
<dbReference type="EMBL" id="JAACNO010003127">
    <property type="protein sequence ID" value="KAF4128326.1"/>
    <property type="molecule type" value="Genomic_DNA"/>
</dbReference>
<dbReference type="PANTHER" id="PTHR43039">
    <property type="entry name" value="ESTERASE-RELATED"/>
    <property type="match status" value="1"/>
</dbReference>